<feature type="transmembrane region" description="Helical" evidence="1">
    <location>
        <begin position="69"/>
        <end position="87"/>
    </location>
</feature>
<organism evidence="2">
    <name type="scientific">uncultured Solirubrobacteraceae bacterium</name>
    <dbReference type="NCBI Taxonomy" id="1162706"/>
    <lineage>
        <taxon>Bacteria</taxon>
        <taxon>Bacillati</taxon>
        <taxon>Actinomycetota</taxon>
        <taxon>Thermoleophilia</taxon>
        <taxon>Solirubrobacterales</taxon>
        <taxon>Solirubrobacteraceae</taxon>
        <taxon>environmental samples</taxon>
    </lineage>
</organism>
<protein>
    <submittedName>
        <fullName evidence="2">Uncharacterized protein</fullName>
    </submittedName>
</protein>
<keyword evidence="1" id="KW-0472">Membrane</keyword>
<keyword evidence="1" id="KW-1133">Transmembrane helix</keyword>
<accession>A0A6J4SJV8</accession>
<evidence type="ECO:0000313" key="2">
    <source>
        <dbReference type="EMBL" id="CAA9495330.1"/>
    </source>
</evidence>
<evidence type="ECO:0000256" key="1">
    <source>
        <dbReference type="SAM" id="Phobius"/>
    </source>
</evidence>
<dbReference type="EMBL" id="CADCVT010000158">
    <property type="protein sequence ID" value="CAA9495330.1"/>
    <property type="molecule type" value="Genomic_DNA"/>
</dbReference>
<feature type="transmembrane region" description="Helical" evidence="1">
    <location>
        <begin position="40"/>
        <end position="57"/>
    </location>
</feature>
<gene>
    <name evidence="2" type="ORF">AVDCRST_MAG85-1439</name>
</gene>
<feature type="transmembrane region" description="Helical" evidence="1">
    <location>
        <begin position="16"/>
        <end position="34"/>
    </location>
</feature>
<name>A0A6J4SJV8_9ACTN</name>
<reference evidence="2" key="1">
    <citation type="submission" date="2020-02" db="EMBL/GenBank/DDBJ databases">
        <authorList>
            <person name="Meier V. D."/>
        </authorList>
    </citation>
    <scope>NUCLEOTIDE SEQUENCE</scope>
    <source>
        <strain evidence="2">AVDCRST_MAG85</strain>
    </source>
</reference>
<keyword evidence="1" id="KW-0812">Transmembrane</keyword>
<dbReference type="AlphaFoldDB" id="A0A6J4SJV8"/>
<proteinExistence type="predicted"/>
<sequence>MAHVKLLKDRSNAEEAIAVVAVPLIFGAITGWVLGVSEPIYLVLSLLGILGGFAAGLEHEYGLEGFYRGLMGGLLFGLGILLANGIIDKEPKAHLPDPEVLLIVITGGFGAALGALGATLRDRRAKRSKTAATAH</sequence>
<feature type="transmembrane region" description="Helical" evidence="1">
    <location>
        <begin position="99"/>
        <end position="120"/>
    </location>
</feature>